<dbReference type="AlphaFoldDB" id="D2QXI5"/>
<keyword evidence="2" id="KW-1185">Reference proteome</keyword>
<evidence type="ECO:0000313" key="2">
    <source>
        <dbReference type="Proteomes" id="UP000001887"/>
    </source>
</evidence>
<sequence length="41" mass="4451">MLLARLFYARTSVLLGNPLAMSQNYSKEVIPIAARVVTEGG</sequence>
<dbReference type="Proteomes" id="UP000001887">
    <property type="component" value="Chromosome"/>
</dbReference>
<protein>
    <submittedName>
        <fullName evidence="1">Uncharacterized protein</fullName>
    </submittedName>
</protein>
<proteinExistence type="predicted"/>
<dbReference type="KEGG" id="psl:Psta_1495"/>
<gene>
    <name evidence="1" type="ordered locus">Psta_1495</name>
</gene>
<dbReference type="EMBL" id="CP001848">
    <property type="protein sequence ID" value="ADB16170.1"/>
    <property type="molecule type" value="Genomic_DNA"/>
</dbReference>
<organism evidence="1 2">
    <name type="scientific">Pirellula staleyi (strain ATCC 27377 / DSM 6068 / ICPB 4128)</name>
    <name type="common">Pirella staleyi</name>
    <dbReference type="NCBI Taxonomy" id="530564"/>
    <lineage>
        <taxon>Bacteria</taxon>
        <taxon>Pseudomonadati</taxon>
        <taxon>Planctomycetota</taxon>
        <taxon>Planctomycetia</taxon>
        <taxon>Pirellulales</taxon>
        <taxon>Pirellulaceae</taxon>
        <taxon>Pirellula</taxon>
    </lineage>
</organism>
<accession>D2QXI5</accession>
<dbReference type="HOGENOM" id="CLU_3274278_0_0_0"/>
<dbReference type="STRING" id="530564.Psta_1495"/>
<evidence type="ECO:0000313" key="1">
    <source>
        <dbReference type="EMBL" id="ADB16170.1"/>
    </source>
</evidence>
<name>D2QXI5_PIRSD</name>
<reference evidence="1 2" key="1">
    <citation type="journal article" date="2009" name="Stand. Genomic Sci.">
        <title>Complete genome sequence of Pirellula staleyi type strain (ATCC 27377).</title>
        <authorList>
            <person name="Clum A."/>
            <person name="Tindall B.J."/>
            <person name="Sikorski J."/>
            <person name="Ivanova N."/>
            <person name="Mavrommatis K."/>
            <person name="Lucas S."/>
            <person name="Glavina del Rio T."/>
            <person name="Nolan M."/>
            <person name="Chen F."/>
            <person name="Tice H."/>
            <person name="Pitluck S."/>
            <person name="Cheng J.F."/>
            <person name="Chertkov O."/>
            <person name="Brettin T."/>
            <person name="Han C."/>
            <person name="Detter J.C."/>
            <person name="Kuske C."/>
            <person name="Bruce D."/>
            <person name="Goodwin L."/>
            <person name="Ovchinikova G."/>
            <person name="Pati A."/>
            <person name="Mikhailova N."/>
            <person name="Chen A."/>
            <person name="Palaniappan K."/>
            <person name="Land M."/>
            <person name="Hauser L."/>
            <person name="Chang Y.J."/>
            <person name="Jeffries C.D."/>
            <person name="Chain P."/>
            <person name="Rohde M."/>
            <person name="Goker M."/>
            <person name="Bristow J."/>
            <person name="Eisen J.A."/>
            <person name="Markowitz V."/>
            <person name="Hugenholtz P."/>
            <person name="Kyrpides N.C."/>
            <person name="Klenk H.P."/>
            <person name="Lapidus A."/>
        </authorList>
    </citation>
    <scope>NUCLEOTIDE SEQUENCE [LARGE SCALE GENOMIC DNA]</scope>
    <source>
        <strain evidence="2">ATCC 27377 / DSM 6068 / ICPB 4128</strain>
    </source>
</reference>